<proteinExistence type="inferred from homology"/>
<evidence type="ECO:0000256" key="7">
    <source>
        <dbReference type="ARBA" id="ARBA00022723"/>
    </source>
</evidence>
<evidence type="ECO:0000256" key="10">
    <source>
        <dbReference type="ARBA" id="ARBA00031306"/>
    </source>
</evidence>
<dbReference type="PANTHER" id="PTHR30040:SF2">
    <property type="entry name" value="FAD:PROTEIN FMN TRANSFERASE"/>
    <property type="match status" value="1"/>
</dbReference>
<comment type="catalytic activity">
    <reaction evidence="11">
        <text>L-threonyl-[protein] + FAD = FMN-L-threonyl-[protein] + AMP + H(+)</text>
        <dbReference type="Rhea" id="RHEA:36847"/>
        <dbReference type="Rhea" id="RHEA-COMP:11060"/>
        <dbReference type="Rhea" id="RHEA-COMP:11061"/>
        <dbReference type="ChEBI" id="CHEBI:15378"/>
        <dbReference type="ChEBI" id="CHEBI:30013"/>
        <dbReference type="ChEBI" id="CHEBI:57692"/>
        <dbReference type="ChEBI" id="CHEBI:74257"/>
        <dbReference type="ChEBI" id="CHEBI:456215"/>
        <dbReference type="EC" id="2.7.1.180"/>
    </reaction>
</comment>
<dbReference type="InterPro" id="IPR003374">
    <property type="entry name" value="ApbE-like_sf"/>
</dbReference>
<reference evidence="12" key="1">
    <citation type="journal article" date="2020" name="mSystems">
        <title>Genome- and Community-Level Interaction Insights into Carbon Utilization and Element Cycling Functions of Hydrothermarchaeota in Hydrothermal Sediment.</title>
        <authorList>
            <person name="Zhou Z."/>
            <person name="Liu Y."/>
            <person name="Xu W."/>
            <person name="Pan J."/>
            <person name="Luo Z.H."/>
            <person name="Li M."/>
        </authorList>
    </citation>
    <scope>NUCLEOTIDE SEQUENCE [LARGE SCALE GENOMIC DNA]</scope>
    <source>
        <strain evidence="12">HyVt-535</strain>
    </source>
</reference>
<keyword evidence="5" id="KW-0285">Flavoprotein</keyword>
<dbReference type="Proteomes" id="UP000886100">
    <property type="component" value="Unassembled WGS sequence"/>
</dbReference>
<dbReference type="Pfam" id="PF02424">
    <property type="entry name" value="ApbE"/>
    <property type="match status" value="1"/>
</dbReference>
<protein>
    <recommendedName>
        <fullName evidence="4">FAD:protein FMN transferase</fullName>
        <ecNumber evidence="3">2.7.1.180</ecNumber>
    </recommendedName>
    <alternativeName>
        <fullName evidence="10">Flavin transferase</fullName>
    </alternativeName>
</protein>
<evidence type="ECO:0000256" key="1">
    <source>
        <dbReference type="ARBA" id="ARBA00001946"/>
    </source>
</evidence>
<keyword evidence="6 12" id="KW-0808">Transferase</keyword>
<dbReference type="AlphaFoldDB" id="A0A7C5J0D5"/>
<evidence type="ECO:0000256" key="8">
    <source>
        <dbReference type="ARBA" id="ARBA00022827"/>
    </source>
</evidence>
<dbReference type="GO" id="GO:0016740">
    <property type="term" value="F:transferase activity"/>
    <property type="evidence" value="ECO:0007669"/>
    <property type="project" value="UniProtKB-KW"/>
</dbReference>
<keyword evidence="7" id="KW-0479">Metal-binding</keyword>
<name>A0A7C5J0D5_9GAMM</name>
<comment type="caution">
    <text evidence="12">The sequence shown here is derived from an EMBL/GenBank/DDBJ whole genome shotgun (WGS) entry which is preliminary data.</text>
</comment>
<sequence>ERYCLWRGRRYHHIIDPRTGHPAQGTRSVTVIHDNATEADAAATALFVAGPKAWHRIARQMGIRYVLLVDSENVIHMNPAMARRVQLLEPRKQTIRLSPPLVEERSDDRLP</sequence>
<evidence type="ECO:0000256" key="2">
    <source>
        <dbReference type="ARBA" id="ARBA00008282"/>
    </source>
</evidence>
<dbReference type="EC" id="2.7.1.180" evidence="3"/>
<dbReference type="InterPro" id="IPR024932">
    <property type="entry name" value="ApbE"/>
</dbReference>
<keyword evidence="8" id="KW-0274">FAD</keyword>
<evidence type="ECO:0000256" key="5">
    <source>
        <dbReference type="ARBA" id="ARBA00022630"/>
    </source>
</evidence>
<dbReference type="GO" id="GO:0046872">
    <property type="term" value="F:metal ion binding"/>
    <property type="evidence" value="ECO:0007669"/>
    <property type="project" value="UniProtKB-KW"/>
</dbReference>
<accession>A0A7C5J0D5</accession>
<comment type="similarity">
    <text evidence="2">Belongs to the ApbE family.</text>
</comment>
<comment type="cofactor">
    <cofactor evidence="1">
        <name>Mg(2+)</name>
        <dbReference type="ChEBI" id="CHEBI:18420"/>
    </cofactor>
</comment>
<dbReference type="SUPFAM" id="SSF143631">
    <property type="entry name" value="ApbE-like"/>
    <property type="match status" value="1"/>
</dbReference>
<dbReference type="PANTHER" id="PTHR30040">
    <property type="entry name" value="THIAMINE BIOSYNTHESIS LIPOPROTEIN APBE"/>
    <property type="match status" value="1"/>
</dbReference>
<evidence type="ECO:0000256" key="3">
    <source>
        <dbReference type="ARBA" id="ARBA00011955"/>
    </source>
</evidence>
<evidence type="ECO:0000313" key="12">
    <source>
        <dbReference type="EMBL" id="HHH13368.1"/>
    </source>
</evidence>
<evidence type="ECO:0000256" key="4">
    <source>
        <dbReference type="ARBA" id="ARBA00016337"/>
    </source>
</evidence>
<dbReference type="Gene3D" id="3.10.520.10">
    <property type="entry name" value="ApbE-like domains"/>
    <property type="match status" value="1"/>
</dbReference>
<gene>
    <name evidence="12" type="ORF">ENJ98_03960</name>
</gene>
<keyword evidence="9" id="KW-0460">Magnesium</keyword>
<evidence type="ECO:0000256" key="6">
    <source>
        <dbReference type="ARBA" id="ARBA00022679"/>
    </source>
</evidence>
<feature type="non-terminal residue" evidence="12">
    <location>
        <position position="1"/>
    </location>
</feature>
<dbReference type="EMBL" id="DROM01000244">
    <property type="protein sequence ID" value="HHH13368.1"/>
    <property type="molecule type" value="Genomic_DNA"/>
</dbReference>
<organism evidence="12">
    <name type="scientific">Thiolapillus brandeum</name>
    <dbReference type="NCBI Taxonomy" id="1076588"/>
    <lineage>
        <taxon>Bacteria</taxon>
        <taxon>Pseudomonadati</taxon>
        <taxon>Pseudomonadota</taxon>
        <taxon>Gammaproteobacteria</taxon>
        <taxon>Chromatiales</taxon>
        <taxon>Sedimenticolaceae</taxon>
        <taxon>Thiolapillus</taxon>
    </lineage>
</organism>
<evidence type="ECO:0000256" key="9">
    <source>
        <dbReference type="ARBA" id="ARBA00022842"/>
    </source>
</evidence>
<evidence type="ECO:0000256" key="11">
    <source>
        <dbReference type="ARBA" id="ARBA00048540"/>
    </source>
</evidence>